<dbReference type="EMBL" id="JAAZIL010000083">
    <property type="protein sequence ID" value="NLZ24745.1"/>
    <property type="molecule type" value="Genomic_DNA"/>
</dbReference>
<keyword evidence="6" id="KW-0175">Coiled coil</keyword>
<dbReference type="Pfam" id="PF01025">
    <property type="entry name" value="GrpE"/>
    <property type="match status" value="1"/>
</dbReference>
<dbReference type="Gene3D" id="2.30.22.10">
    <property type="entry name" value="Head domain of nucleotide exchange factor GrpE"/>
    <property type="match status" value="1"/>
</dbReference>
<name>A0A847VEA5_9BACT</name>
<comment type="similarity">
    <text evidence="1 3 5">Belongs to the GrpE family.</text>
</comment>
<evidence type="ECO:0000256" key="4">
    <source>
        <dbReference type="RuleBase" id="RU000639"/>
    </source>
</evidence>
<dbReference type="InterPro" id="IPR009012">
    <property type="entry name" value="GrpE_head"/>
</dbReference>
<gene>
    <name evidence="3" type="primary">grpE</name>
    <name evidence="7" type="ORF">GX888_03320</name>
</gene>
<evidence type="ECO:0000256" key="2">
    <source>
        <dbReference type="ARBA" id="ARBA00023186"/>
    </source>
</evidence>
<dbReference type="GO" id="GO:0051087">
    <property type="term" value="F:protein-folding chaperone binding"/>
    <property type="evidence" value="ECO:0007669"/>
    <property type="project" value="InterPro"/>
</dbReference>
<keyword evidence="2 3" id="KW-0143">Chaperone</keyword>
<dbReference type="GO" id="GO:0005737">
    <property type="term" value="C:cytoplasm"/>
    <property type="evidence" value="ECO:0007669"/>
    <property type="project" value="UniProtKB-SubCell"/>
</dbReference>
<dbReference type="PANTHER" id="PTHR21237:SF23">
    <property type="entry name" value="GRPE PROTEIN HOMOLOG, MITOCHONDRIAL"/>
    <property type="match status" value="1"/>
</dbReference>
<dbReference type="SUPFAM" id="SSF58014">
    <property type="entry name" value="Coiled-coil domain of nucleotide exchange factor GrpE"/>
    <property type="match status" value="1"/>
</dbReference>
<dbReference type="InterPro" id="IPR000740">
    <property type="entry name" value="GrpE"/>
</dbReference>
<keyword evidence="3 4" id="KW-0346">Stress response</keyword>
<dbReference type="GO" id="GO:0042803">
    <property type="term" value="F:protein homodimerization activity"/>
    <property type="evidence" value="ECO:0007669"/>
    <property type="project" value="InterPro"/>
</dbReference>
<evidence type="ECO:0000256" key="1">
    <source>
        <dbReference type="ARBA" id="ARBA00009054"/>
    </source>
</evidence>
<dbReference type="InterPro" id="IPR013805">
    <property type="entry name" value="GrpE_CC"/>
</dbReference>
<dbReference type="Proteomes" id="UP000564033">
    <property type="component" value="Unassembled WGS sequence"/>
</dbReference>
<dbReference type="GO" id="GO:0000774">
    <property type="term" value="F:adenyl-nucleotide exchange factor activity"/>
    <property type="evidence" value="ECO:0007669"/>
    <property type="project" value="InterPro"/>
</dbReference>
<comment type="caution">
    <text evidence="7">The sequence shown here is derived from an EMBL/GenBank/DDBJ whole genome shotgun (WGS) entry which is preliminary data.</text>
</comment>
<dbReference type="GO" id="GO:0051082">
    <property type="term" value="F:unfolded protein binding"/>
    <property type="evidence" value="ECO:0007669"/>
    <property type="project" value="TreeGrafter"/>
</dbReference>
<proteinExistence type="inferred from homology"/>
<evidence type="ECO:0000313" key="8">
    <source>
        <dbReference type="Proteomes" id="UP000564033"/>
    </source>
</evidence>
<comment type="subunit">
    <text evidence="3">Homodimer.</text>
</comment>
<dbReference type="PANTHER" id="PTHR21237">
    <property type="entry name" value="GRPE PROTEIN"/>
    <property type="match status" value="1"/>
</dbReference>
<evidence type="ECO:0000256" key="6">
    <source>
        <dbReference type="SAM" id="Coils"/>
    </source>
</evidence>
<dbReference type="Gene3D" id="3.90.20.20">
    <property type="match status" value="1"/>
</dbReference>
<protein>
    <recommendedName>
        <fullName evidence="3 4">Protein GrpE</fullName>
    </recommendedName>
    <alternativeName>
        <fullName evidence="3">HSP-70 cofactor</fullName>
    </alternativeName>
</protein>
<evidence type="ECO:0000256" key="5">
    <source>
        <dbReference type="RuleBase" id="RU004478"/>
    </source>
</evidence>
<organism evidence="7 8">
    <name type="scientific">Candidatus Dojkabacteria bacterium</name>
    <dbReference type="NCBI Taxonomy" id="2099670"/>
    <lineage>
        <taxon>Bacteria</taxon>
        <taxon>Candidatus Dojkabacteria</taxon>
    </lineage>
</organism>
<accession>A0A847VEA5</accession>
<comment type="subcellular location">
    <subcellularLocation>
        <location evidence="3">Cytoplasm</location>
    </subcellularLocation>
</comment>
<dbReference type="AlphaFoldDB" id="A0A847VEA5"/>
<reference evidence="7 8" key="1">
    <citation type="journal article" date="2020" name="Biotechnol. Biofuels">
        <title>New insights from the biogas microbiome by comprehensive genome-resolved metagenomics of nearly 1600 species originating from multiple anaerobic digesters.</title>
        <authorList>
            <person name="Campanaro S."/>
            <person name="Treu L."/>
            <person name="Rodriguez-R L.M."/>
            <person name="Kovalovszki A."/>
            <person name="Ziels R.M."/>
            <person name="Maus I."/>
            <person name="Zhu X."/>
            <person name="Kougias P.G."/>
            <person name="Basile A."/>
            <person name="Luo G."/>
            <person name="Schluter A."/>
            <person name="Konstantinidis K.T."/>
            <person name="Angelidaki I."/>
        </authorList>
    </citation>
    <scope>NUCLEOTIDE SEQUENCE [LARGE SCALE GENOMIC DNA]</scope>
    <source>
        <strain evidence="7">AS19jrsBPTG_9</strain>
    </source>
</reference>
<evidence type="ECO:0000313" key="7">
    <source>
        <dbReference type="EMBL" id="NLZ24745.1"/>
    </source>
</evidence>
<feature type="coiled-coil region" evidence="6">
    <location>
        <begin position="19"/>
        <end position="64"/>
    </location>
</feature>
<dbReference type="PRINTS" id="PR00773">
    <property type="entry name" value="GRPEPROTEIN"/>
</dbReference>
<dbReference type="HAMAP" id="MF_01151">
    <property type="entry name" value="GrpE"/>
    <property type="match status" value="1"/>
</dbReference>
<sequence length="182" mass="20667">MKDTKSTKSVKDKNTATKIEELQEKIRQLALTIDKVEDEKQEIINQLKRALADYHNLEANIQKRLNTILFQSKKTLAESLIVVVDDLTMAMKSKEEIEFDEKSESWANGIAEVFKNLEKGLEEIGLKKYIPEKGSKYDSSLHEALAVVEGKTPGVIYDVIQPGYMLDEIVIRPSRVVVTKSK</sequence>
<keyword evidence="3" id="KW-0963">Cytoplasm</keyword>
<evidence type="ECO:0000256" key="3">
    <source>
        <dbReference type="HAMAP-Rule" id="MF_01151"/>
    </source>
</evidence>
<dbReference type="SUPFAM" id="SSF51064">
    <property type="entry name" value="Head domain of nucleotide exchange factor GrpE"/>
    <property type="match status" value="1"/>
</dbReference>
<comment type="function">
    <text evidence="3 4">Participates actively in the response to hyperosmotic and heat shock by preventing the aggregation of stress-denatured proteins, in association with DnaK and GrpE. It is the nucleotide exchange factor for DnaK and may function as a thermosensor. Unfolded proteins bind initially to DnaJ; upon interaction with the DnaJ-bound protein, DnaK hydrolyzes its bound ATP, resulting in the formation of a stable complex. GrpE releases ADP from DnaK; ATP binding to DnaK triggers the release of the substrate protein, thus completing the reaction cycle. Several rounds of ATP-dependent interactions between DnaJ, DnaK and GrpE are required for fully efficient folding.</text>
</comment>
<dbReference type="PROSITE" id="PS01071">
    <property type="entry name" value="GRPE"/>
    <property type="match status" value="1"/>
</dbReference>
<dbReference type="GO" id="GO:0006457">
    <property type="term" value="P:protein folding"/>
    <property type="evidence" value="ECO:0007669"/>
    <property type="project" value="InterPro"/>
</dbReference>